<keyword evidence="5" id="KW-1185">Reference proteome</keyword>
<evidence type="ECO:0000256" key="1">
    <source>
        <dbReference type="SAM" id="MobiDB-lite"/>
    </source>
</evidence>
<feature type="transmembrane region" description="Helical" evidence="2">
    <location>
        <begin position="80"/>
        <end position="97"/>
    </location>
</feature>
<proteinExistence type="predicted"/>
<feature type="transmembrane region" description="Helical" evidence="2">
    <location>
        <begin position="311"/>
        <end position="330"/>
    </location>
</feature>
<feature type="compositionally biased region" description="Basic and acidic residues" evidence="1">
    <location>
        <begin position="387"/>
        <end position="396"/>
    </location>
</feature>
<dbReference type="InterPro" id="IPR002656">
    <property type="entry name" value="Acyl_transf_3_dom"/>
</dbReference>
<keyword evidence="2" id="KW-0472">Membrane</keyword>
<feature type="domain" description="Acyltransferase 3" evidence="3">
    <location>
        <begin position="46"/>
        <end position="353"/>
    </location>
</feature>
<evidence type="ECO:0000313" key="4">
    <source>
        <dbReference type="EMBL" id="TGN63762.1"/>
    </source>
</evidence>
<reference evidence="4 5" key="1">
    <citation type="submission" date="2019-04" db="EMBL/GenBank/DDBJ databases">
        <title>Three New Species of Nocardioides, Nocardioides euryhalodurans sp. nov., Nocardioides seonyuensis sp. nov. and Nocardioides eburneoflavus sp. nov. Isolated from Soil.</title>
        <authorList>
            <person name="Roh S.G."/>
            <person name="Lee C."/>
            <person name="Kim M.-K."/>
            <person name="Kim S.B."/>
        </authorList>
    </citation>
    <scope>NUCLEOTIDE SEQUENCE [LARGE SCALE GENOMIC DNA]</scope>
    <source>
        <strain evidence="4 5">MMS17-SY213</strain>
    </source>
</reference>
<keyword evidence="2" id="KW-0812">Transmembrane</keyword>
<dbReference type="Pfam" id="PF01757">
    <property type="entry name" value="Acyl_transf_3"/>
    <property type="match status" value="1"/>
</dbReference>
<dbReference type="PANTHER" id="PTHR23028">
    <property type="entry name" value="ACETYLTRANSFERASE"/>
    <property type="match status" value="1"/>
</dbReference>
<organism evidence="4 5">
    <name type="scientific">Nocardioides eburneiflavus</name>
    <dbReference type="NCBI Taxonomy" id="2518372"/>
    <lineage>
        <taxon>Bacteria</taxon>
        <taxon>Bacillati</taxon>
        <taxon>Actinomycetota</taxon>
        <taxon>Actinomycetes</taxon>
        <taxon>Propionibacteriales</taxon>
        <taxon>Nocardioidaceae</taxon>
        <taxon>Nocardioides</taxon>
    </lineage>
</organism>
<keyword evidence="4" id="KW-0808">Transferase</keyword>
<feature type="transmembrane region" description="Helical" evidence="2">
    <location>
        <begin position="177"/>
        <end position="196"/>
    </location>
</feature>
<feature type="transmembrane region" description="Helical" evidence="2">
    <location>
        <begin position="336"/>
        <end position="358"/>
    </location>
</feature>
<evidence type="ECO:0000313" key="5">
    <source>
        <dbReference type="Proteomes" id="UP000297496"/>
    </source>
</evidence>
<feature type="compositionally biased region" description="Low complexity" evidence="1">
    <location>
        <begin position="397"/>
        <end position="410"/>
    </location>
</feature>
<feature type="region of interest" description="Disordered" evidence="1">
    <location>
        <begin position="375"/>
        <end position="410"/>
    </location>
</feature>
<name>A0A4Z1C3Z7_9ACTN</name>
<dbReference type="Proteomes" id="UP000297496">
    <property type="component" value="Unassembled WGS sequence"/>
</dbReference>
<protein>
    <submittedName>
        <fullName evidence="4">Acyltransferase</fullName>
    </submittedName>
</protein>
<evidence type="ECO:0000259" key="3">
    <source>
        <dbReference type="Pfam" id="PF01757"/>
    </source>
</evidence>
<feature type="transmembrane region" description="Helical" evidence="2">
    <location>
        <begin position="118"/>
        <end position="140"/>
    </location>
</feature>
<feature type="region of interest" description="Disordered" evidence="1">
    <location>
        <begin position="1"/>
        <end position="39"/>
    </location>
</feature>
<keyword evidence="4" id="KW-0012">Acyltransferase</keyword>
<sequence>MGPGSGPVPQRADNPTPHPSEGLNVTATGTPAQGELLPQPPGTPYPGLNFLRLVLAAAVLVSHAFPAFGLTEPQLVGRSLGGWAVMGFFALSGFLIAQSRQRLGLPSFLARRVGRLMPGYWACLVLTVLAATAFTTAPLVGRDGGLSHVLSNALLYQASSDIAGTPRGVPYPGVWNASAWTLPHEFMCYIAVGLVYSVVRGSQIRERVLAVTIWLGLVALQVALPHTALGSVFLKQFSLLAPLFFGGVVVAVCLPKVTLRPVHAAAAGLASGLLVVLEPRFGASLAAPLVAIVLLTLGRRGGPGLIQRHDISYGVYLYAFPVSQVLVGVWADTWSFAAYVLAVGAITSTLAVASWALVERPAQVWVKNRVGAGVASNRRRPPASEVGRARESRSDAAGRSARPSARSGGG</sequence>
<feature type="transmembrane region" description="Helical" evidence="2">
    <location>
        <begin position="208"/>
        <end position="224"/>
    </location>
</feature>
<dbReference type="PANTHER" id="PTHR23028:SF53">
    <property type="entry name" value="ACYL_TRANSF_3 DOMAIN-CONTAINING PROTEIN"/>
    <property type="match status" value="1"/>
</dbReference>
<comment type="caution">
    <text evidence="4">The sequence shown here is derived from an EMBL/GenBank/DDBJ whole genome shotgun (WGS) entry which is preliminary data.</text>
</comment>
<evidence type="ECO:0000256" key="2">
    <source>
        <dbReference type="SAM" id="Phobius"/>
    </source>
</evidence>
<keyword evidence="2" id="KW-1133">Transmembrane helix</keyword>
<dbReference type="EMBL" id="SRRO01000001">
    <property type="protein sequence ID" value="TGN63762.1"/>
    <property type="molecule type" value="Genomic_DNA"/>
</dbReference>
<gene>
    <name evidence="4" type="ORF">EXE59_07195</name>
</gene>
<dbReference type="AlphaFoldDB" id="A0A4Z1C3Z7"/>
<feature type="transmembrane region" description="Helical" evidence="2">
    <location>
        <begin position="283"/>
        <end position="299"/>
    </location>
</feature>
<dbReference type="GO" id="GO:0016747">
    <property type="term" value="F:acyltransferase activity, transferring groups other than amino-acyl groups"/>
    <property type="evidence" value="ECO:0007669"/>
    <property type="project" value="InterPro"/>
</dbReference>
<dbReference type="GO" id="GO:0000271">
    <property type="term" value="P:polysaccharide biosynthetic process"/>
    <property type="evidence" value="ECO:0007669"/>
    <property type="project" value="TreeGrafter"/>
</dbReference>
<accession>A0A4Z1C3Z7</accession>
<dbReference type="GO" id="GO:0016020">
    <property type="term" value="C:membrane"/>
    <property type="evidence" value="ECO:0007669"/>
    <property type="project" value="TreeGrafter"/>
</dbReference>
<dbReference type="InterPro" id="IPR050879">
    <property type="entry name" value="Acyltransferase_3"/>
</dbReference>
<dbReference type="OrthoDB" id="9796461at2"/>